<sequence length="324" mass="34672">MRSLLLGASMLALLAAPAYAQQTGGSSSVAPSTQTAPGNYTVYFAFDRATLGPEARRVVAQAADEYKRTGSAQITVTGYTDTSGRASYNQRLSERRAEAVRQELVRLGVPDSQIVATGRDEHDLAVQTGDGVREPRNRRVEIAFAPPAAPPAPEAAPAPVAEQAPPAEPERQPRFTFTVGGLYGHNFGETDGPSGQHETENDMAGLDLTFDVMAGRFGKLTIDQAILKSFNGVNNGLVGRTVLNLGITPLNLMVFRPYLSANFGGVYGAGVQDGLVVGPELGFDINIIRSVPLRAKVAYDYQFRNPGDFHKGILWGGLSLGYRF</sequence>
<evidence type="ECO:0000256" key="2">
    <source>
        <dbReference type="ARBA" id="ARBA00023136"/>
    </source>
</evidence>
<dbReference type="PRINTS" id="PR01021">
    <property type="entry name" value="OMPADOMAIN"/>
</dbReference>
<dbReference type="Pfam" id="PF00691">
    <property type="entry name" value="OmpA"/>
    <property type="match status" value="1"/>
</dbReference>
<keyword evidence="3" id="KW-0998">Cell outer membrane</keyword>
<dbReference type="CDD" id="cd07185">
    <property type="entry name" value="OmpA_C-like"/>
    <property type="match status" value="1"/>
</dbReference>
<dbReference type="EMBL" id="JBBLZC010000032">
    <property type="protein sequence ID" value="MEK0085653.1"/>
    <property type="molecule type" value="Genomic_DNA"/>
</dbReference>
<keyword evidence="9" id="KW-1185">Reference proteome</keyword>
<dbReference type="Proteomes" id="UP001375743">
    <property type="component" value="Unassembled WGS sequence"/>
</dbReference>
<comment type="subcellular location">
    <subcellularLocation>
        <location evidence="1">Cell outer membrane</location>
    </subcellularLocation>
</comment>
<evidence type="ECO:0000256" key="6">
    <source>
        <dbReference type="SAM" id="SignalP"/>
    </source>
</evidence>
<name>A0ABU8XYY6_9PROT</name>
<comment type="caution">
    <text evidence="8">The sequence shown here is derived from an EMBL/GenBank/DDBJ whole genome shotgun (WGS) entry which is preliminary data.</text>
</comment>
<feature type="chain" id="PRO_5046552728" evidence="6">
    <location>
        <begin position="21"/>
        <end position="324"/>
    </location>
</feature>
<dbReference type="InterPro" id="IPR050330">
    <property type="entry name" value="Bact_OuterMem_StrucFunc"/>
</dbReference>
<accession>A0ABU8XYY6</accession>
<dbReference type="SUPFAM" id="SSF103088">
    <property type="entry name" value="OmpA-like"/>
    <property type="match status" value="1"/>
</dbReference>
<keyword evidence="2 4" id="KW-0472">Membrane</keyword>
<feature type="signal peptide" evidence="6">
    <location>
        <begin position="1"/>
        <end position="20"/>
    </location>
</feature>
<evidence type="ECO:0000313" key="9">
    <source>
        <dbReference type="Proteomes" id="UP001375743"/>
    </source>
</evidence>
<evidence type="ECO:0000256" key="1">
    <source>
        <dbReference type="ARBA" id="ARBA00004442"/>
    </source>
</evidence>
<evidence type="ECO:0000256" key="3">
    <source>
        <dbReference type="ARBA" id="ARBA00023237"/>
    </source>
</evidence>
<dbReference type="PANTHER" id="PTHR30329">
    <property type="entry name" value="STATOR ELEMENT OF FLAGELLAR MOTOR COMPLEX"/>
    <property type="match status" value="1"/>
</dbReference>
<dbReference type="InterPro" id="IPR036737">
    <property type="entry name" value="OmpA-like_sf"/>
</dbReference>
<dbReference type="Gene3D" id="3.30.1330.60">
    <property type="entry name" value="OmpA-like domain"/>
    <property type="match status" value="1"/>
</dbReference>
<dbReference type="InterPro" id="IPR006664">
    <property type="entry name" value="OMP_bac"/>
</dbReference>
<dbReference type="RefSeq" id="WP_418161503.1">
    <property type="nucleotide sequence ID" value="NZ_JBBLZC010000032.1"/>
</dbReference>
<protein>
    <submittedName>
        <fullName evidence="8">OmpA family protein</fullName>
    </submittedName>
</protein>
<proteinExistence type="predicted"/>
<evidence type="ECO:0000259" key="7">
    <source>
        <dbReference type="PROSITE" id="PS51123"/>
    </source>
</evidence>
<organism evidence="8 9">
    <name type="scientific">Benzoatithermus flavus</name>
    <dbReference type="NCBI Taxonomy" id="3108223"/>
    <lineage>
        <taxon>Bacteria</taxon>
        <taxon>Pseudomonadati</taxon>
        <taxon>Pseudomonadota</taxon>
        <taxon>Alphaproteobacteria</taxon>
        <taxon>Geminicoccales</taxon>
        <taxon>Geminicoccaceae</taxon>
        <taxon>Benzoatithermus</taxon>
    </lineage>
</organism>
<evidence type="ECO:0000313" key="8">
    <source>
        <dbReference type="EMBL" id="MEK0085653.1"/>
    </source>
</evidence>
<gene>
    <name evidence="8" type="ORF">U1T56_21080</name>
</gene>
<dbReference type="PANTHER" id="PTHR30329:SF21">
    <property type="entry name" value="LIPOPROTEIN YIAD-RELATED"/>
    <property type="match status" value="1"/>
</dbReference>
<feature type="compositionally biased region" description="Pro residues" evidence="5">
    <location>
        <begin position="147"/>
        <end position="156"/>
    </location>
</feature>
<keyword evidence="6" id="KW-0732">Signal</keyword>
<feature type="domain" description="OmpA-like" evidence="7">
    <location>
        <begin position="31"/>
        <end position="148"/>
    </location>
</feature>
<dbReference type="PROSITE" id="PS51123">
    <property type="entry name" value="OMPA_2"/>
    <property type="match status" value="1"/>
</dbReference>
<evidence type="ECO:0000256" key="5">
    <source>
        <dbReference type="SAM" id="MobiDB-lite"/>
    </source>
</evidence>
<dbReference type="InterPro" id="IPR006665">
    <property type="entry name" value="OmpA-like"/>
</dbReference>
<reference evidence="8 9" key="1">
    <citation type="submission" date="2024-01" db="EMBL/GenBank/DDBJ databases">
        <title>Multi-omics insights into the function and evolution of sodium benzoate biodegradation pathways in Benzoatithermus flavus gen. nov., sp. nov. from hot spring.</title>
        <authorList>
            <person name="Hu C.-J."/>
            <person name="Li W.-J."/>
        </authorList>
    </citation>
    <scope>NUCLEOTIDE SEQUENCE [LARGE SCALE GENOMIC DNA]</scope>
    <source>
        <strain evidence="8 9">SYSU G07066</strain>
    </source>
</reference>
<feature type="region of interest" description="Disordered" evidence="5">
    <location>
        <begin position="147"/>
        <end position="173"/>
    </location>
</feature>
<evidence type="ECO:0000256" key="4">
    <source>
        <dbReference type="PROSITE-ProRule" id="PRU00473"/>
    </source>
</evidence>